<evidence type="ECO:0000313" key="3">
    <source>
        <dbReference type="Proteomes" id="UP000492821"/>
    </source>
</evidence>
<accession>A0A7E4W6Z4</accession>
<dbReference type="AlphaFoldDB" id="A0A7E4W6Z4"/>
<dbReference type="WBParaSite" id="Pan_g7649.t1">
    <property type="protein sequence ID" value="Pan_g7649.t1"/>
    <property type="gene ID" value="Pan_g7649"/>
</dbReference>
<keyword evidence="3" id="KW-1185">Reference proteome</keyword>
<feature type="region of interest" description="Disordered" evidence="1">
    <location>
        <begin position="1"/>
        <end position="23"/>
    </location>
</feature>
<evidence type="ECO:0000313" key="4">
    <source>
        <dbReference type="WBParaSite" id="Pan_g7649.t1"/>
    </source>
</evidence>
<feature type="compositionally biased region" description="Acidic residues" evidence="1">
    <location>
        <begin position="342"/>
        <end position="370"/>
    </location>
</feature>
<feature type="region of interest" description="Disordered" evidence="1">
    <location>
        <begin position="437"/>
        <end position="479"/>
    </location>
</feature>
<feature type="domain" description="cGMP-dependent protein kinase interacting" evidence="2">
    <location>
        <begin position="429"/>
        <end position="522"/>
    </location>
</feature>
<proteinExistence type="predicted"/>
<feature type="region of interest" description="Disordered" evidence="1">
    <location>
        <begin position="126"/>
        <end position="373"/>
    </location>
</feature>
<feature type="region of interest" description="Disordered" evidence="1">
    <location>
        <begin position="518"/>
        <end position="541"/>
    </location>
</feature>
<evidence type="ECO:0000256" key="1">
    <source>
        <dbReference type="SAM" id="MobiDB-lite"/>
    </source>
</evidence>
<organism evidence="3 4">
    <name type="scientific">Panagrellus redivivus</name>
    <name type="common">Microworm</name>
    <dbReference type="NCBI Taxonomy" id="6233"/>
    <lineage>
        <taxon>Eukaryota</taxon>
        <taxon>Metazoa</taxon>
        <taxon>Ecdysozoa</taxon>
        <taxon>Nematoda</taxon>
        <taxon>Chromadorea</taxon>
        <taxon>Rhabditida</taxon>
        <taxon>Tylenchina</taxon>
        <taxon>Panagrolaimomorpha</taxon>
        <taxon>Panagrolaimoidea</taxon>
        <taxon>Panagrolaimidae</taxon>
        <taxon>Panagrellus</taxon>
    </lineage>
</organism>
<name>A0A7E4W6Z4_PANRE</name>
<dbReference type="InterPro" id="IPR031775">
    <property type="entry name" value="PRKG1_interact"/>
</dbReference>
<evidence type="ECO:0000259" key="2">
    <source>
        <dbReference type="Pfam" id="PF15898"/>
    </source>
</evidence>
<feature type="compositionally biased region" description="Pro residues" evidence="1">
    <location>
        <begin position="312"/>
        <end position="323"/>
    </location>
</feature>
<reference evidence="4" key="2">
    <citation type="submission" date="2020-10" db="UniProtKB">
        <authorList>
            <consortium name="WormBaseParasite"/>
        </authorList>
    </citation>
    <scope>IDENTIFICATION</scope>
</reference>
<sequence length="541" mass="60562">MASNRRSPSLSHRLTMMGPSTSSAAGAAYSFLKSVSPSPLERHGFGRRSPPASPGCLSSTARSYLSAPYYQPPSRTRSLVNRISSRVAHSEVLRHLPPVEPIKTLGEKDRERYLSELPAKNAAAAAARRASDVGPAITVESELEEDYEDEDEYEDEEEEADAVEPLPTVSAPSASKKPYWMSQSVEEEPEDEEYEDEEEDEFADEEDFDIEPDEDYDELYEADETDDIAEDDEPTSSNSVSAAFVLKLPPDKASTQSPNRVIPPPRIYIDQIPSASSTPERNLYNKPPPFVTARNLHDREQTPAPLTFSRPVAPPVPPKPTPSPVYSARNMTPPMGSSLTADETDDLLDDESDWEDEEWEDEEEEEFSDPEDAKAFRLVTELIQKYQETQYQNGPFGPVSASTRTFSSGVATISTHNGQNGTASGPDRYKMLYEKEREENERLRRKLEESGHHDAQQNGSTRSTVAPSRSQSISEDAEKRALERRIAQLEYELEHANRQIGETARIKTENEALIRVLTKLSRQDRPPPPRKPNNYNLTTNA</sequence>
<feature type="compositionally biased region" description="Basic and acidic residues" evidence="1">
    <location>
        <begin position="437"/>
        <end position="455"/>
    </location>
</feature>
<reference evidence="3" key="1">
    <citation type="journal article" date="2013" name="Genetics">
        <title>The draft genome and transcriptome of Panagrellus redivivus are shaped by the harsh demands of a free-living lifestyle.</title>
        <authorList>
            <person name="Srinivasan J."/>
            <person name="Dillman A.R."/>
            <person name="Macchietto M.G."/>
            <person name="Heikkinen L."/>
            <person name="Lakso M."/>
            <person name="Fracchia K.M."/>
            <person name="Antoshechkin I."/>
            <person name="Mortazavi A."/>
            <person name="Wong G."/>
            <person name="Sternberg P.W."/>
        </authorList>
    </citation>
    <scope>NUCLEOTIDE SEQUENCE [LARGE SCALE GENOMIC DNA]</scope>
    <source>
        <strain evidence="3">MT8872</strain>
    </source>
</reference>
<protein>
    <submittedName>
        <fullName evidence="4">PRKG1_interact domain-containing protein</fullName>
    </submittedName>
</protein>
<dbReference type="Proteomes" id="UP000492821">
    <property type="component" value="Unassembled WGS sequence"/>
</dbReference>
<feature type="compositionally biased region" description="Acidic residues" evidence="1">
    <location>
        <begin position="141"/>
        <end position="162"/>
    </location>
</feature>
<dbReference type="GO" id="GO:0019901">
    <property type="term" value="F:protein kinase binding"/>
    <property type="evidence" value="ECO:0007669"/>
    <property type="project" value="InterPro"/>
</dbReference>
<feature type="compositionally biased region" description="Polar residues" evidence="1">
    <location>
        <begin position="456"/>
        <end position="474"/>
    </location>
</feature>
<feature type="compositionally biased region" description="Acidic residues" evidence="1">
    <location>
        <begin position="185"/>
        <end position="234"/>
    </location>
</feature>
<dbReference type="Pfam" id="PF15898">
    <property type="entry name" value="PRKG1_interact"/>
    <property type="match status" value="1"/>
</dbReference>